<comment type="cofactor">
    <cofactor evidence="1">
        <name>Fe(2+)</name>
        <dbReference type="ChEBI" id="CHEBI:29033"/>
    </cofactor>
</comment>
<dbReference type="GO" id="GO:0005737">
    <property type="term" value="C:cytoplasm"/>
    <property type="evidence" value="ECO:0007669"/>
    <property type="project" value="UniProtKB-SubCell"/>
</dbReference>
<evidence type="ECO:0000256" key="1">
    <source>
        <dbReference type="ARBA" id="ARBA00001954"/>
    </source>
</evidence>
<evidence type="ECO:0000256" key="11">
    <source>
        <dbReference type="ARBA" id="ARBA00066577"/>
    </source>
</evidence>
<keyword evidence="7" id="KW-0560">Oxidoreductase</keyword>
<sequence>MIIIRGNPVIRSDRRGKNQNMLNPGPAGKLKECLMALSSEAKELYLNSTVPVLDAVPSPLQFHRDWVAPNKPVILKGAVKHWPAIRKWSHYYLRDKIGDEVVSVAVTPNGYADAPNGNFFVMPEERNMKFSKFLSIMEEPENYPGVFYIQKQNSNFTEEFTKILDDAAHEIPWFSEAIGKEPDAVNFWMGDHRAVTSMHKDHYENIYCVVSGFKDFILQPPTDLPWIPYKKYQVAVYKEIGSGEFKIEENHQTGSVPWICIDPLKPDLEKYPQYEHSNPVHCRVHAGDALYLPSLWFHHVRQSHACIAVNFWYDMEFDIKYNYYKFIENLCSQEVQ</sequence>
<keyword evidence="5" id="KW-0479">Metal-binding</keyword>
<dbReference type="Gene3D" id="2.60.120.10">
    <property type="entry name" value="Jelly Rolls"/>
    <property type="match status" value="1"/>
</dbReference>
<evidence type="ECO:0000256" key="12">
    <source>
        <dbReference type="ARBA" id="ARBA00071397"/>
    </source>
</evidence>
<evidence type="ECO:0000259" key="13">
    <source>
        <dbReference type="PROSITE" id="PS51184"/>
    </source>
</evidence>
<comment type="subcellular location">
    <subcellularLocation>
        <location evidence="3">Cytoplasm</location>
    </subcellularLocation>
    <subcellularLocation>
        <location evidence="2">Nucleus</location>
    </subcellularLocation>
</comment>
<keyword evidence="10" id="KW-0539">Nucleus</keyword>
<dbReference type="PANTHER" id="PTHR12461:SF99">
    <property type="entry name" value="BIFUNCTIONAL PEPTIDASE AND (3S)-LYSYL HYDROXYLASE JMJD7"/>
    <property type="match status" value="1"/>
</dbReference>
<reference evidence="14 15" key="1">
    <citation type="submission" date="2023-11" db="EMBL/GenBank/DDBJ databases">
        <title>Halocaridina rubra genome assembly.</title>
        <authorList>
            <person name="Smith C."/>
        </authorList>
    </citation>
    <scope>NUCLEOTIDE SEQUENCE [LARGE SCALE GENOMIC DNA]</scope>
    <source>
        <strain evidence="14">EP-1</strain>
        <tissue evidence="14">Whole</tissue>
    </source>
</reference>
<dbReference type="GO" id="GO:0106155">
    <property type="term" value="F:peptidyl-lysine 3-dioxygenase activity"/>
    <property type="evidence" value="ECO:0007669"/>
    <property type="project" value="UniProtKB-EC"/>
</dbReference>
<keyword evidence="8" id="KW-0408">Iron</keyword>
<evidence type="ECO:0000256" key="5">
    <source>
        <dbReference type="ARBA" id="ARBA00022723"/>
    </source>
</evidence>
<evidence type="ECO:0000256" key="3">
    <source>
        <dbReference type="ARBA" id="ARBA00004496"/>
    </source>
</evidence>
<dbReference type="Proteomes" id="UP001381693">
    <property type="component" value="Unassembled WGS sequence"/>
</dbReference>
<dbReference type="Pfam" id="PF13621">
    <property type="entry name" value="Cupin_8"/>
    <property type="match status" value="1"/>
</dbReference>
<dbReference type="InterPro" id="IPR014710">
    <property type="entry name" value="RmlC-like_jellyroll"/>
</dbReference>
<keyword evidence="6 14" id="KW-0378">Hydrolase</keyword>
<evidence type="ECO:0000256" key="6">
    <source>
        <dbReference type="ARBA" id="ARBA00022801"/>
    </source>
</evidence>
<dbReference type="PANTHER" id="PTHR12461">
    <property type="entry name" value="HYPOXIA-INDUCIBLE FACTOR 1 ALPHA INHIBITOR-RELATED"/>
    <property type="match status" value="1"/>
</dbReference>
<dbReference type="GO" id="GO:0046872">
    <property type="term" value="F:metal ion binding"/>
    <property type="evidence" value="ECO:0007669"/>
    <property type="project" value="UniProtKB-KW"/>
</dbReference>
<gene>
    <name evidence="14" type="primary">JMJD7</name>
    <name evidence="14" type="ORF">SK128_003172</name>
</gene>
<evidence type="ECO:0000313" key="15">
    <source>
        <dbReference type="Proteomes" id="UP001381693"/>
    </source>
</evidence>
<organism evidence="14 15">
    <name type="scientific">Halocaridina rubra</name>
    <name type="common">Hawaiian red shrimp</name>
    <dbReference type="NCBI Taxonomy" id="373956"/>
    <lineage>
        <taxon>Eukaryota</taxon>
        <taxon>Metazoa</taxon>
        <taxon>Ecdysozoa</taxon>
        <taxon>Arthropoda</taxon>
        <taxon>Crustacea</taxon>
        <taxon>Multicrustacea</taxon>
        <taxon>Malacostraca</taxon>
        <taxon>Eumalacostraca</taxon>
        <taxon>Eucarida</taxon>
        <taxon>Decapoda</taxon>
        <taxon>Pleocyemata</taxon>
        <taxon>Caridea</taxon>
        <taxon>Atyoidea</taxon>
        <taxon>Atyidae</taxon>
        <taxon>Halocaridina</taxon>
    </lineage>
</organism>
<protein>
    <recommendedName>
        <fullName evidence="12">Bifunctional peptidase and (3S)-lysyl hydroxylase JMJD7</fullName>
        <ecNumber evidence="11">1.14.11.63</ecNumber>
    </recommendedName>
</protein>
<evidence type="ECO:0000256" key="10">
    <source>
        <dbReference type="ARBA" id="ARBA00023242"/>
    </source>
</evidence>
<dbReference type="GO" id="GO:0016787">
    <property type="term" value="F:hydrolase activity"/>
    <property type="evidence" value="ECO:0007669"/>
    <property type="project" value="UniProtKB-KW"/>
</dbReference>
<dbReference type="EMBL" id="JAXCGZ010023177">
    <property type="protein sequence ID" value="KAK7015906.1"/>
    <property type="molecule type" value="Genomic_DNA"/>
</dbReference>
<accession>A0AAN8WLY5</accession>
<dbReference type="InterPro" id="IPR041667">
    <property type="entry name" value="Cupin_8"/>
</dbReference>
<evidence type="ECO:0000313" key="14">
    <source>
        <dbReference type="EMBL" id="KAK7015906.1"/>
    </source>
</evidence>
<dbReference type="AlphaFoldDB" id="A0AAN8WLY5"/>
<feature type="domain" description="JmjC" evidence="13">
    <location>
        <begin position="152"/>
        <end position="328"/>
    </location>
</feature>
<evidence type="ECO:0000256" key="8">
    <source>
        <dbReference type="ARBA" id="ARBA00023004"/>
    </source>
</evidence>
<dbReference type="InterPro" id="IPR003347">
    <property type="entry name" value="JmjC_dom"/>
</dbReference>
<dbReference type="PROSITE" id="PS51184">
    <property type="entry name" value="JMJC"/>
    <property type="match status" value="1"/>
</dbReference>
<proteinExistence type="predicted"/>
<comment type="caution">
    <text evidence="14">The sequence shown here is derived from an EMBL/GenBank/DDBJ whole genome shotgun (WGS) entry which is preliminary data.</text>
</comment>
<dbReference type="EC" id="1.14.11.63" evidence="11"/>
<keyword evidence="4" id="KW-0963">Cytoplasm</keyword>
<dbReference type="SUPFAM" id="SSF51197">
    <property type="entry name" value="Clavaminate synthase-like"/>
    <property type="match status" value="1"/>
</dbReference>
<keyword evidence="15" id="KW-1185">Reference proteome</keyword>
<evidence type="ECO:0000256" key="9">
    <source>
        <dbReference type="ARBA" id="ARBA00023157"/>
    </source>
</evidence>
<dbReference type="GO" id="GO:0005634">
    <property type="term" value="C:nucleus"/>
    <property type="evidence" value="ECO:0007669"/>
    <property type="project" value="UniProtKB-SubCell"/>
</dbReference>
<name>A0AAN8WLY5_HALRR</name>
<evidence type="ECO:0000256" key="4">
    <source>
        <dbReference type="ARBA" id="ARBA00022490"/>
    </source>
</evidence>
<dbReference type="SMART" id="SM00558">
    <property type="entry name" value="JmjC"/>
    <property type="match status" value="1"/>
</dbReference>
<evidence type="ECO:0000256" key="2">
    <source>
        <dbReference type="ARBA" id="ARBA00004123"/>
    </source>
</evidence>
<dbReference type="FunFam" id="2.60.120.10:FF:000059">
    <property type="entry name" value="jmjC domain-containing protein 7"/>
    <property type="match status" value="1"/>
</dbReference>
<keyword evidence="9" id="KW-1015">Disulfide bond</keyword>
<evidence type="ECO:0000256" key="7">
    <source>
        <dbReference type="ARBA" id="ARBA00023002"/>
    </source>
</evidence>